<dbReference type="InterPro" id="IPR032183">
    <property type="entry name" value="PKD-like"/>
</dbReference>
<dbReference type="OrthoDB" id="1095195at2"/>
<sequence>MKGIIYLVMGLFFAAFTSCKEDLGSYDYVDTDIVQIDTTGMGSTYRIIRLSNLKISPKIRVPEGHNGTYQWLLYAKQTSNNSSMNSKEISDRPDLDVVIAEPIGEYVAELIVTDQTTGIKSNVTFNVSVTANMEFGMMILYQGSAGGDVDFIRTPALSSTITEKTHVKGLYSLSMGKPLSGQAKFIWSAYQAFQITNWITLGSDNYLARFKGGDFTFIRDQEDIYRRRETEINPQAYVYNSNSLHVLVNGKKLHVTGNGFYESDIKFPGAVDGNYEVAPYLVQRHASAFSTIAYDQKNGRFIRYYLSNNSIGDFAQPTPGQLFSLRNVGKDMLYMCNGASNYTYAFFKDKTGNGRWMHVIDFTKSVDGGDLAVGMYDMAALPEIEQAKYYQVSGFGGFAYYATRDKIYNYAYRNANTASVAFQVPAGEEITCMRFYKPIPNIRVTDKEERVLYVATWNGTAGKVYELALNETSGVISSNPVSTFEVGGRVVDMAARATN</sequence>
<reference evidence="1 2" key="1">
    <citation type="submission" date="2018-04" db="EMBL/GenBank/DDBJ databases">
        <title>Sphingobacterium cortibacter sp. nov.</title>
        <authorList>
            <person name="Li Y."/>
        </authorList>
    </citation>
    <scope>NUCLEOTIDE SEQUENCE [LARGE SCALE GENOMIC DNA]</scope>
    <source>
        <strain evidence="1 2">2c-3</strain>
    </source>
</reference>
<organism evidence="1 2">
    <name type="scientific">Sphingobacterium corticibacter</name>
    <dbReference type="NCBI Taxonomy" id="2171749"/>
    <lineage>
        <taxon>Bacteria</taxon>
        <taxon>Pseudomonadati</taxon>
        <taxon>Bacteroidota</taxon>
        <taxon>Sphingobacteriia</taxon>
        <taxon>Sphingobacteriales</taxon>
        <taxon>Sphingobacteriaceae</taxon>
        <taxon>Sphingobacterium</taxon>
    </lineage>
</organism>
<proteinExistence type="predicted"/>
<evidence type="ECO:0008006" key="3">
    <source>
        <dbReference type="Google" id="ProtNLM"/>
    </source>
</evidence>
<evidence type="ECO:0000313" key="1">
    <source>
        <dbReference type="EMBL" id="PVH25935.1"/>
    </source>
</evidence>
<name>A0A2T8HKK6_9SPHI</name>
<protein>
    <recommendedName>
        <fullName evidence="3">PKD-like family protein</fullName>
    </recommendedName>
</protein>
<gene>
    <name evidence="1" type="ORF">DC487_08400</name>
</gene>
<evidence type="ECO:0000313" key="2">
    <source>
        <dbReference type="Proteomes" id="UP000245627"/>
    </source>
</evidence>
<keyword evidence="2" id="KW-1185">Reference proteome</keyword>
<accession>A0A2T8HKK6</accession>
<dbReference type="Pfam" id="PF16407">
    <property type="entry name" value="PKD_2"/>
    <property type="match status" value="1"/>
</dbReference>
<dbReference type="RefSeq" id="WP_116775506.1">
    <property type="nucleotide sequence ID" value="NZ_QDKG01000002.1"/>
</dbReference>
<dbReference type="Proteomes" id="UP000245627">
    <property type="component" value="Unassembled WGS sequence"/>
</dbReference>
<comment type="caution">
    <text evidence="1">The sequence shown here is derived from an EMBL/GenBank/DDBJ whole genome shotgun (WGS) entry which is preliminary data.</text>
</comment>
<dbReference type="EMBL" id="QDKG01000002">
    <property type="protein sequence ID" value="PVH25935.1"/>
    <property type="molecule type" value="Genomic_DNA"/>
</dbReference>
<dbReference type="PROSITE" id="PS51257">
    <property type="entry name" value="PROKAR_LIPOPROTEIN"/>
    <property type="match status" value="1"/>
</dbReference>
<dbReference type="AlphaFoldDB" id="A0A2T8HKK6"/>